<evidence type="ECO:0000313" key="3">
    <source>
        <dbReference type="Proteomes" id="UP000239757"/>
    </source>
</evidence>
<dbReference type="AlphaFoldDB" id="A0A2P5WWV1"/>
<feature type="region of interest" description="Disordered" evidence="1">
    <location>
        <begin position="111"/>
        <end position="145"/>
    </location>
</feature>
<accession>A0A2P5WWV1</accession>
<organism evidence="2 3">
    <name type="scientific">Gossypium barbadense</name>
    <name type="common">Sea Island cotton</name>
    <name type="synonym">Hibiscus barbadensis</name>
    <dbReference type="NCBI Taxonomy" id="3634"/>
    <lineage>
        <taxon>Eukaryota</taxon>
        <taxon>Viridiplantae</taxon>
        <taxon>Streptophyta</taxon>
        <taxon>Embryophyta</taxon>
        <taxon>Tracheophyta</taxon>
        <taxon>Spermatophyta</taxon>
        <taxon>Magnoliopsida</taxon>
        <taxon>eudicotyledons</taxon>
        <taxon>Gunneridae</taxon>
        <taxon>Pentapetalae</taxon>
        <taxon>rosids</taxon>
        <taxon>malvids</taxon>
        <taxon>Malvales</taxon>
        <taxon>Malvaceae</taxon>
        <taxon>Malvoideae</taxon>
        <taxon>Gossypium</taxon>
    </lineage>
</organism>
<gene>
    <name evidence="2" type="ORF">GOBAR_AA25095</name>
</gene>
<reference evidence="2 3" key="1">
    <citation type="submission" date="2015-01" db="EMBL/GenBank/DDBJ databases">
        <title>Genome of allotetraploid Gossypium barbadense reveals genomic plasticity and fiber elongation in cotton evolution.</title>
        <authorList>
            <person name="Chen X."/>
            <person name="Liu X."/>
            <person name="Zhao B."/>
            <person name="Zheng H."/>
            <person name="Hu Y."/>
            <person name="Lu G."/>
            <person name="Yang C."/>
            <person name="Chen J."/>
            <person name="Shan C."/>
            <person name="Zhang L."/>
            <person name="Zhou Y."/>
            <person name="Wang L."/>
            <person name="Guo W."/>
            <person name="Bai Y."/>
            <person name="Ruan J."/>
            <person name="Shangguan X."/>
            <person name="Mao Y."/>
            <person name="Jiang J."/>
            <person name="Zhu Y."/>
            <person name="Lei J."/>
            <person name="Kang H."/>
            <person name="Chen S."/>
            <person name="He X."/>
            <person name="Wang R."/>
            <person name="Wang Y."/>
            <person name="Chen J."/>
            <person name="Wang L."/>
            <person name="Yu S."/>
            <person name="Wang B."/>
            <person name="Wei J."/>
            <person name="Song S."/>
            <person name="Lu X."/>
            <person name="Gao Z."/>
            <person name="Gu W."/>
            <person name="Deng X."/>
            <person name="Ma D."/>
            <person name="Wang S."/>
            <person name="Liang W."/>
            <person name="Fang L."/>
            <person name="Cai C."/>
            <person name="Zhu X."/>
            <person name="Zhou B."/>
            <person name="Zhang Y."/>
            <person name="Chen Z."/>
            <person name="Xu S."/>
            <person name="Zhu R."/>
            <person name="Wang S."/>
            <person name="Zhang T."/>
            <person name="Zhao G."/>
        </authorList>
    </citation>
    <scope>NUCLEOTIDE SEQUENCE [LARGE SCALE GENOMIC DNA]</scope>
    <source>
        <strain evidence="3">cv. Xinhai21</strain>
        <tissue evidence="2">Leaf</tissue>
    </source>
</reference>
<evidence type="ECO:0000313" key="2">
    <source>
        <dbReference type="EMBL" id="PPR95572.1"/>
    </source>
</evidence>
<name>A0A2P5WWV1_GOSBA</name>
<feature type="compositionally biased region" description="Acidic residues" evidence="1">
    <location>
        <begin position="112"/>
        <end position="122"/>
    </location>
</feature>
<feature type="region of interest" description="Disordered" evidence="1">
    <location>
        <begin position="1"/>
        <end position="34"/>
    </location>
</feature>
<dbReference type="EMBL" id="KZ666247">
    <property type="protein sequence ID" value="PPR95572.1"/>
    <property type="molecule type" value="Genomic_DNA"/>
</dbReference>
<sequence length="199" mass="22890">MYTGVGEENKVRHGRTTRPCALTRPSNTGMGRMSDAPEFKIRETHRKKLWHMGPYVTRLARHFELLNTAAQSSSLTLISQMSPQGISSMLHMRMIEKRQGTHPPQYRLALSTEEEDPEDITDDVPPHHGDPSSQPPPPHHPCKGRKGTRGWFVQCKGTCGLVSKEQRRVREQGGRRLYEVGRYGVWQWKKRRKVKLKVM</sequence>
<protein>
    <submittedName>
        <fullName evidence="2">Uncharacterized protein</fullName>
    </submittedName>
</protein>
<evidence type="ECO:0000256" key="1">
    <source>
        <dbReference type="SAM" id="MobiDB-lite"/>
    </source>
</evidence>
<dbReference type="Proteomes" id="UP000239757">
    <property type="component" value="Unassembled WGS sequence"/>
</dbReference>
<proteinExistence type="predicted"/>